<dbReference type="InterPro" id="IPR052514">
    <property type="entry name" value="SAM-dependent_MTase"/>
</dbReference>
<dbReference type="Proteomes" id="UP000528964">
    <property type="component" value="Unassembled WGS sequence"/>
</dbReference>
<dbReference type="EMBL" id="JACIDR010000002">
    <property type="protein sequence ID" value="MBB3972701.1"/>
    <property type="molecule type" value="Genomic_DNA"/>
</dbReference>
<dbReference type="NCBIfam" id="TIGR01444">
    <property type="entry name" value="fkbM_fam"/>
    <property type="match status" value="1"/>
</dbReference>
<dbReference type="SUPFAM" id="SSF53335">
    <property type="entry name" value="S-adenosyl-L-methionine-dependent methyltransferases"/>
    <property type="match status" value="1"/>
</dbReference>
<dbReference type="Pfam" id="PF05050">
    <property type="entry name" value="Methyltransf_21"/>
    <property type="match status" value="1"/>
</dbReference>
<reference evidence="2 3" key="1">
    <citation type="submission" date="2020-08" db="EMBL/GenBank/DDBJ databases">
        <title>Genomic Encyclopedia of Type Strains, Phase IV (KMG-IV): sequencing the most valuable type-strain genomes for metagenomic binning, comparative biology and taxonomic classification.</title>
        <authorList>
            <person name="Goeker M."/>
        </authorList>
    </citation>
    <scope>NUCLEOTIDE SEQUENCE [LARGE SCALE GENOMIC DNA]</scope>
    <source>
        <strain evidence="2 3">DSM 25481</strain>
    </source>
</reference>
<dbReference type="AlphaFoldDB" id="A0A7W6D130"/>
<dbReference type="RefSeq" id="WP_183394587.1">
    <property type="nucleotide sequence ID" value="NZ_JACIDR010000002.1"/>
</dbReference>
<evidence type="ECO:0000313" key="2">
    <source>
        <dbReference type="EMBL" id="MBB3972701.1"/>
    </source>
</evidence>
<evidence type="ECO:0000259" key="1">
    <source>
        <dbReference type="Pfam" id="PF05050"/>
    </source>
</evidence>
<sequence length="366" mass="41118">MTGNDMIRMVSEAPLYRRVHQKADFARPTFIVCDVDEMEKASKWFKAAAGRKSEFIGGLQAQRNLTVIGNVDVDRLRERPDLAVVAFGRQVRRKCIALALNGFRNVLFREDQKYRGGRTQYDYLEKNKAALSELFGLLADDESRRTLGSVIRHRISGDHGYLRMAEYPEYSHPQVRARDGYGVIDAGAYDGRTSLDFARRVGAGGKVYAFEPDKSNVKRIEKVIADELTPEHGQIEIVEAALTDKEGFVRLKASGSGSSNIDDDGDAIVRSTSIDGFLAEDASRRCDLISLDVEGFEQAVLEGARDTLNNRRPMLQVSIYHAMEHLFEIPLALARMLPDYRFYLGHHNSYSTETDLYAAPVERIAS</sequence>
<dbReference type="Gene3D" id="3.40.50.150">
    <property type="entry name" value="Vaccinia Virus protein VP39"/>
    <property type="match status" value="1"/>
</dbReference>
<feature type="domain" description="Methyltransferase FkbM" evidence="1">
    <location>
        <begin position="185"/>
        <end position="328"/>
    </location>
</feature>
<gene>
    <name evidence="2" type="ORF">GGR24_001358</name>
</gene>
<organism evidence="2 3">
    <name type="scientific">Hansschlegelia beijingensis</name>
    <dbReference type="NCBI Taxonomy" id="1133344"/>
    <lineage>
        <taxon>Bacteria</taxon>
        <taxon>Pseudomonadati</taxon>
        <taxon>Pseudomonadota</taxon>
        <taxon>Alphaproteobacteria</taxon>
        <taxon>Hyphomicrobiales</taxon>
        <taxon>Methylopilaceae</taxon>
        <taxon>Hansschlegelia</taxon>
    </lineage>
</organism>
<dbReference type="GO" id="GO:0008168">
    <property type="term" value="F:methyltransferase activity"/>
    <property type="evidence" value="ECO:0007669"/>
    <property type="project" value="UniProtKB-KW"/>
</dbReference>
<comment type="caution">
    <text evidence="2">The sequence shown here is derived from an EMBL/GenBank/DDBJ whole genome shotgun (WGS) entry which is preliminary data.</text>
</comment>
<evidence type="ECO:0000313" key="3">
    <source>
        <dbReference type="Proteomes" id="UP000528964"/>
    </source>
</evidence>
<proteinExistence type="predicted"/>
<name>A0A7W6D130_9HYPH</name>
<keyword evidence="2" id="KW-0808">Transferase</keyword>
<keyword evidence="3" id="KW-1185">Reference proteome</keyword>
<dbReference type="PANTHER" id="PTHR34203">
    <property type="entry name" value="METHYLTRANSFERASE, FKBM FAMILY PROTEIN"/>
    <property type="match status" value="1"/>
</dbReference>
<dbReference type="InterPro" id="IPR029063">
    <property type="entry name" value="SAM-dependent_MTases_sf"/>
</dbReference>
<dbReference type="PANTHER" id="PTHR34203:SF15">
    <property type="entry name" value="SLL1173 PROTEIN"/>
    <property type="match status" value="1"/>
</dbReference>
<protein>
    <submittedName>
        <fullName evidence="2">FkbM family methyltransferase</fullName>
    </submittedName>
</protein>
<accession>A0A7W6D130</accession>
<dbReference type="GO" id="GO:0032259">
    <property type="term" value="P:methylation"/>
    <property type="evidence" value="ECO:0007669"/>
    <property type="project" value="UniProtKB-KW"/>
</dbReference>
<keyword evidence="2" id="KW-0489">Methyltransferase</keyword>
<dbReference type="InterPro" id="IPR006342">
    <property type="entry name" value="FkbM_mtfrase"/>
</dbReference>